<evidence type="ECO:0000256" key="4">
    <source>
        <dbReference type="ARBA" id="ARBA00022840"/>
    </source>
</evidence>
<evidence type="ECO:0000313" key="6">
    <source>
        <dbReference type="EMBL" id="MBC8599512.1"/>
    </source>
</evidence>
<dbReference type="EMBL" id="JACRTJ010000021">
    <property type="protein sequence ID" value="MBC8599512.1"/>
    <property type="molecule type" value="Genomic_DNA"/>
</dbReference>
<evidence type="ECO:0000259" key="5">
    <source>
        <dbReference type="PROSITE" id="PS51206"/>
    </source>
</evidence>
<organism evidence="6 7">
    <name type="scientific">Enterocloster hominis</name>
    <name type="common">ex Liu et al. 2021</name>
    <dbReference type="NCBI Taxonomy" id="2763663"/>
    <lineage>
        <taxon>Bacteria</taxon>
        <taxon>Bacillati</taxon>
        <taxon>Bacillota</taxon>
        <taxon>Clostridia</taxon>
        <taxon>Lachnospirales</taxon>
        <taxon>Lachnospiraceae</taxon>
        <taxon>Enterocloster</taxon>
    </lineage>
</organism>
<dbReference type="NCBIfam" id="TIGR01613">
    <property type="entry name" value="primase_Cterm"/>
    <property type="match status" value="1"/>
</dbReference>
<feature type="domain" description="SF3 helicase" evidence="5">
    <location>
        <begin position="302"/>
        <end position="458"/>
    </location>
</feature>
<sequence>MQEAVTFNGFLHESGKQISIQIPASAYIQLGERRVITAKEALAVGMDLTHLADEETGKQLFSEGDLLAIRLANSQIKTEGEFVQITELQSIAEEIRAKAVGMQPAVSFMEKCRIPIKEGKKMPALIEDKASMSKEQLAPAKIYKGTPMQNDEFLTNDEDDKALIAEIENYLRLNFGFRIYDAQIYLFNANIGFYTRVSDNEIDYLVNAIFGERIKTVGKSYIYREVREFLRRESNLLVKDSQLLAPRIWVFRDKFVDSFSGEMRLNDGNVFVCSALQCEYDEYAICPNFEVYLDSIAGGDGKLVQLLWEVIAYLLSRETRAKKIVFLLGKKDSGKSLFADILTGILGEESVSTLSVNDFGKQFGLAELMGRHLNICMDLPNVPLSAEAVGRIKSLTGGDLIRADVKFKEAVRFRATVRLLFGSNAMVRLASPDPAFAERCIFIPFRYAVPREKQDLQLCEKLLRERAGICRKAMNVYADLEKRGFAFTTVDLGTENEGKVINWEKVLDVFMEEHCELTGNEADRVSSEKLFNSFLTFCIEKGVGSMSQESFSKKFREKTEGKVEKKKIRIGKETVNGFVGIILKGA</sequence>
<keyword evidence="1" id="KW-0547">Nucleotide-binding</keyword>
<dbReference type="Pfam" id="PF03288">
    <property type="entry name" value="Pox_D5"/>
    <property type="match status" value="1"/>
</dbReference>
<dbReference type="InterPro" id="IPR045455">
    <property type="entry name" value="NrS-1_pol-like_helicase"/>
</dbReference>
<dbReference type="Gene3D" id="3.40.50.300">
    <property type="entry name" value="P-loop containing nucleotide triphosphate hydrolases"/>
    <property type="match status" value="1"/>
</dbReference>
<comment type="caution">
    <text evidence="6">The sequence shown here is derived from an EMBL/GenBank/DDBJ whole genome shotgun (WGS) entry which is preliminary data.</text>
</comment>
<dbReference type="InterPro" id="IPR006500">
    <property type="entry name" value="Helicase_put_C_phage/plasmid"/>
</dbReference>
<accession>A0ABR7NTR9</accession>
<evidence type="ECO:0000256" key="3">
    <source>
        <dbReference type="ARBA" id="ARBA00022806"/>
    </source>
</evidence>
<dbReference type="InterPro" id="IPR051620">
    <property type="entry name" value="ORF904-like_C"/>
</dbReference>
<dbReference type="PANTHER" id="PTHR35372">
    <property type="entry name" value="ATP BINDING PROTEIN-RELATED"/>
    <property type="match status" value="1"/>
</dbReference>
<dbReference type="PANTHER" id="PTHR35372:SF2">
    <property type="entry name" value="SF3 HELICASE DOMAIN-CONTAINING PROTEIN"/>
    <property type="match status" value="1"/>
</dbReference>
<dbReference type="Pfam" id="PF19263">
    <property type="entry name" value="DUF5906"/>
    <property type="match status" value="1"/>
</dbReference>
<dbReference type="InterPro" id="IPR014015">
    <property type="entry name" value="Helicase_SF3_DNA-vir"/>
</dbReference>
<name>A0ABR7NTR9_9FIRM</name>
<dbReference type="PROSITE" id="PS51206">
    <property type="entry name" value="SF3_HELICASE_1"/>
    <property type="match status" value="1"/>
</dbReference>
<dbReference type="SUPFAM" id="SSF52540">
    <property type="entry name" value="P-loop containing nucleoside triphosphate hydrolases"/>
    <property type="match status" value="1"/>
</dbReference>
<evidence type="ECO:0000256" key="2">
    <source>
        <dbReference type="ARBA" id="ARBA00022801"/>
    </source>
</evidence>
<keyword evidence="7" id="KW-1185">Reference proteome</keyword>
<dbReference type="InterPro" id="IPR004968">
    <property type="entry name" value="DNA_primase/NTPase_C"/>
</dbReference>
<keyword evidence="3" id="KW-0347">Helicase</keyword>
<dbReference type="Proteomes" id="UP000647491">
    <property type="component" value="Unassembled WGS sequence"/>
</dbReference>
<reference evidence="6 7" key="1">
    <citation type="submission" date="2020-08" db="EMBL/GenBank/DDBJ databases">
        <title>Genome public.</title>
        <authorList>
            <person name="Liu C."/>
            <person name="Sun Q."/>
        </authorList>
    </citation>
    <scope>NUCLEOTIDE SEQUENCE [LARGE SCALE GENOMIC DNA]</scope>
    <source>
        <strain evidence="6 7">BX10</strain>
    </source>
</reference>
<gene>
    <name evidence="6" type="ORF">H8708_09800</name>
</gene>
<protein>
    <recommendedName>
        <fullName evidence="5">SF3 helicase domain-containing protein</fullName>
    </recommendedName>
</protein>
<keyword evidence="4" id="KW-0067">ATP-binding</keyword>
<dbReference type="InterPro" id="IPR027417">
    <property type="entry name" value="P-loop_NTPase"/>
</dbReference>
<evidence type="ECO:0000313" key="7">
    <source>
        <dbReference type="Proteomes" id="UP000647491"/>
    </source>
</evidence>
<dbReference type="RefSeq" id="WP_262427727.1">
    <property type="nucleotide sequence ID" value="NZ_JACRTJ010000021.1"/>
</dbReference>
<keyword evidence="2" id="KW-0378">Hydrolase</keyword>
<proteinExistence type="predicted"/>
<evidence type="ECO:0000256" key="1">
    <source>
        <dbReference type="ARBA" id="ARBA00022741"/>
    </source>
</evidence>